<protein>
    <submittedName>
        <fullName evidence="2">Uncharacterized protein</fullName>
    </submittedName>
</protein>
<sequence length="69" mass="7201">MLLGEDIATLVVQRQLGIFGSATADDANTRAAMNAASSGRRSLKAPPSDTALGIDEQDAIIPLSSWGRM</sequence>
<proteinExistence type="predicted"/>
<organism evidence="2 3">
    <name type="scientific">Mycobacterium ulcerans str. Harvey</name>
    <dbReference type="NCBI Taxonomy" id="1299332"/>
    <lineage>
        <taxon>Bacteria</taxon>
        <taxon>Bacillati</taxon>
        <taxon>Actinomycetota</taxon>
        <taxon>Actinomycetes</taxon>
        <taxon>Mycobacteriales</taxon>
        <taxon>Mycobacteriaceae</taxon>
        <taxon>Mycobacterium</taxon>
        <taxon>Mycobacterium ulcerans group</taxon>
    </lineage>
</organism>
<name>A0ABP3AF24_MYCUL</name>
<reference evidence="2 3" key="1">
    <citation type="submission" date="2014-01" db="EMBL/GenBank/DDBJ databases">
        <authorList>
            <person name="Dobos K."/>
            <person name="Lenaerts A."/>
            <person name="Ordway D."/>
            <person name="DeGroote M.A."/>
            <person name="Parker T."/>
            <person name="Sizemore C."/>
            <person name="Tallon L.J."/>
            <person name="Sadzewicz L.K."/>
            <person name="Sengamalay N."/>
            <person name="Fraser C.M."/>
            <person name="Hine E."/>
            <person name="Shefchek K.A."/>
            <person name="Das S.P."/>
            <person name="Tettelin H."/>
        </authorList>
    </citation>
    <scope>NUCLEOTIDE SEQUENCE [LARGE SCALE GENOMIC DNA]</scope>
    <source>
        <strain evidence="2 3">Harvey</strain>
    </source>
</reference>
<feature type="region of interest" description="Disordered" evidence="1">
    <location>
        <begin position="30"/>
        <end position="51"/>
    </location>
</feature>
<evidence type="ECO:0000256" key="1">
    <source>
        <dbReference type="SAM" id="MobiDB-lite"/>
    </source>
</evidence>
<keyword evidence="3" id="KW-1185">Reference proteome</keyword>
<gene>
    <name evidence="2" type="ORF">I551_5421</name>
</gene>
<evidence type="ECO:0000313" key="2">
    <source>
        <dbReference type="EMBL" id="EUA88151.1"/>
    </source>
</evidence>
<dbReference type="Proteomes" id="UP000020681">
    <property type="component" value="Unassembled WGS sequence"/>
</dbReference>
<accession>A0ABP3AF24</accession>
<evidence type="ECO:0000313" key="3">
    <source>
        <dbReference type="Proteomes" id="UP000020681"/>
    </source>
</evidence>
<dbReference type="EMBL" id="JAOL01000147">
    <property type="protein sequence ID" value="EUA88151.1"/>
    <property type="molecule type" value="Genomic_DNA"/>
</dbReference>
<comment type="caution">
    <text evidence="2">The sequence shown here is derived from an EMBL/GenBank/DDBJ whole genome shotgun (WGS) entry which is preliminary data.</text>
</comment>